<sequence>MSETCSESLDMLQSPRNVTLTTVATLTSDPTKTVGCARKGAGLVKRDTWIDSSSAWRGGTSSRAHHHMVFNRCDQDENSLRRETQLTQRSLMLSKGGGPGGRSSKVEFPVGVWTAQNEMDQALNTFK</sequence>
<accession>A0A6G0N8N7</accession>
<proteinExistence type="predicted"/>
<organism evidence="1 2">
    <name type="scientific">Phytophthora fragariae</name>
    <dbReference type="NCBI Taxonomy" id="53985"/>
    <lineage>
        <taxon>Eukaryota</taxon>
        <taxon>Sar</taxon>
        <taxon>Stramenopiles</taxon>
        <taxon>Oomycota</taxon>
        <taxon>Peronosporomycetes</taxon>
        <taxon>Peronosporales</taxon>
        <taxon>Peronosporaceae</taxon>
        <taxon>Phytophthora</taxon>
    </lineage>
</organism>
<name>A0A6G0N8N7_9STRA</name>
<evidence type="ECO:0000313" key="1">
    <source>
        <dbReference type="EMBL" id="KAE9198333.1"/>
    </source>
</evidence>
<evidence type="ECO:0000313" key="2">
    <source>
        <dbReference type="Proteomes" id="UP000476176"/>
    </source>
</evidence>
<dbReference type="EMBL" id="QXGC01001667">
    <property type="protein sequence ID" value="KAE9198333.1"/>
    <property type="molecule type" value="Genomic_DNA"/>
</dbReference>
<dbReference type="Proteomes" id="UP000476176">
    <property type="component" value="Unassembled WGS sequence"/>
</dbReference>
<reference evidence="1 2" key="1">
    <citation type="submission" date="2018-09" db="EMBL/GenBank/DDBJ databases">
        <title>Genomic investigation of the strawberry pathogen Phytophthora fragariae indicates pathogenicity is determined by transcriptional variation in three key races.</title>
        <authorList>
            <person name="Adams T.M."/>
            <person name="Armitage A.D."/>
            <person name="Sobczyk M.K."/>
            <person name="Bates H.J."/>
            <person name="Dunwell J.M."/>
            <person name="Nellist C.F."/>
            <person name="Harrison R.J."/>
        </authorList>
    </citation>
    <scope>NUCLEOTIDE SEQUENCE [LARGE SCALE GENOMIC DNA]</scope>
    <source>
        <strain evidence="1 2">BC-23</strain>
    </source>
</reference>
<comment type="caution">
    <text evidence="1">The sequence shown here is derived from an EMBL/GenBank/DDBJ whole genome shotgun (WGS) entry which is preliminary data.</text>
</comment>
<gene>
    <name evidence="1" type="ORF">PF004_g19565</name>
</gene>
<protein>
    <submittedName>
        <fullName evidence="1">Uncharacterized protein</fullName>
    </submittedName>
</protein>
<dbReference type="AlphaFoldDB" id="A0A6G0N8N7"/>